<reference evidence="3" key="4">
    <citation type="submission" date="2025-05" db="UniProtKB">
        <authorList>
            <consortium name="EnsemblFungi"/>
        </authorList>
    </citation>
    <scope>IDENTIFICATION</scope>
    <source>
        <strain evidence="3">isolate 1-1 / race 1 (BBBD)</strain>
    </source>
</reference>
<evidence type="ECO:0000313" key="3">
    <source>
        <dbReference type="EnsemblFungi" id="PTTG_02203-t43_1-p1"/>
    </source>
</evidence>
<dbReference type="EMBL" id="ADAS02000039">
    <property type="protein sequence ID" value="OAV94428.1"/>
    <property type="molecule type" value="Genomic_DNA"/>
</dbReference>
<proteinExistence type="predicted"/>
<dbReference type="AlphaFoldDB" id="A0A180GPR2"/>
<feature type="region of interest" description="Disordered" evidence="1">
    <location>
        <begin position="489"/>
        <end position="519"/>
    </location>
</feature>
<name>A0A180GPR2_PUCT1</name>
<dbReference type="OrthoDB" id="2500693at2759"/>
<reference evidence="2" key="2">
    <citation type="submission" date="2016-05" db="EMBL/GenBank/DDBJ databases">
        <title>Comparative analysis highlights variable genome content of wheat rusts and divergence of the mating loci.</title>
        <authorList>
            <person name="Cuomo C.A."/>
            <person name="Bakkeren G."/>
            <person name="Szabo L."/>
            <person name="Khalil H."/>
            <person name="Joly D."/>
            <person name="Goldberg J."/>
            <person name="Young S."/>
            <person name="Zeng Q."/>
            <person name="Fellers J."/>
        </authorList>
    </citation>
    <scope>NUCLEOTIDE SEQUENCE [LARGE SCALE GENOMIC DNA]</scope>
    <source>
        <strain evidence="2">1-1 BBBD Race 1</strain>
    </source>
</reference>
<reference evidence="2" key="1">
    <citation type="submission" date="2009-11" db="EMBL/GenBank/DDBJ databases">
        <authorList>
            <consortium name="The Broad Institute Genome Sequencing Platform"/>
            <person name="Ward D."/>
            <person name="Feldgarden M."/>
            <person name="Earl A."/>
            <person name="Young S.K."/>
            <person name="Zeng Q."/>
            <person name="Koehrsen M."/>
            <person name="Alvarado L."/>
            <person name="Berlin A."/>
            <person name="Bochicchio J."/>
            <person name="Borenstein D."/>
            <person name="Chapman S.B."/>
            <person name="Chen Z."/>
            <person name="Engels R."/>
            <person name="Freedman E."/>
            <person name="Gellesch M."/>
            <person name="Goldberg J."/>
            <person name="Griggs A."/>
            <person name="Gujja S."/>
            <person name="Heilman E."/>
            <person name="Heiman D."/>
            <person name="Hepburn T."/>
            <person name="Howarth C."/>
            <person name="Jen D."/>
            <person name="Larson L."/>
            <person name="Lewis B."/>
            <person name="Mehta T."/>
            <person name="Park D."/>
            <person name="Pearson M."/>
            <person name="Roberts A."/>
            <person name="Saif S."/>
            <person name="Shea T."/>
            <person name="Shenoy N."/>
            <person name="Sisk P."/>
            <person name="Stolte C."/>
            <person name="Sykes S."/>
            <person name="Thomson T."/>
            <person name="Walk T."/>
            <person name="White J."/>
            <person name="Yandava C."/>
            <person name="Izard J."/>
            <person name="Baranova O.V."/>
            <person name="Blanton J.M."/>
            <person name="Tanner A.C."/>
            <person name="Dewhirst F.E."/>
            <person name="Haas B."/>
            <person name="Nusbaum C."/>
            <person name="Birren B."/>
        </authorList>
    </citation>
    <scope>NUCLEOTIDE SEQUENCE [LARGE SCALE GENOMIC DNA]</scope>
    <source>
        <strain evidence="2">1-1 BBBD Race 1</strain>
    </source>
</reference>
<sequence>MVQQSGFAPTINLAALELSAAAFTQNSQQMSESNNMPPPNRSSTVSGSRPLAIVTETSSRKSQKRMRTEPEDNDNPRYPQPLEDLLKMTIFQLRKVAHENSKHSMSAADEQFFLDFYAEQEIQLAIKAIERGVSISMVHSTLGRRVAFREANRWNRFLQTDQARLIFQQSGLGVSDKTVMKALSEAYHKLSPEEKAALVAEPVPTDSPASNTLDKDLVNPLVQPQGDQRPQESTRCRPVRRGEAGLTAEELAMDDSSDDDDDPVQTEPASVPTVKRPVDLAITRGTVSPRIWWEQAGKAMDKWLKEALNVAKSCSCEVVFFAVSNHLGSHSFQLFRTTPGAAAEHKVITDNDGINRYPARLQAYITGVNISQVAAARRVSSNPNSLKSLLSQLTSAMSKFAEHETGGILTDWPWTETEHNLWIAGYRLQISAGPAFREEWLKTPTRGRKLVEVRIFLREIREKRIRLVARAGDEEEPCWGPGPTKKCPTCGHLSKNISPSDPPAGETASAREDSNPTTA</sequence>
<dbReference type="Proteomes" id="UP000005240">
    <property type="component" value="Unassembled WGS sequence"/>
</dbReference>
<feature type="compositionally biased region" description="Basic and acidic residues" evidence="1">
    <location>
        <begin position="509"/>
        <end position="519"/>
    </location>
</feature>
<evidence type="ECO:0000313" key="4">
    <source>
        <dbReference type="Proteomes" id="UP000005240"/>
    </source>
</evidence>
<keyword evidence="4" id="KW-1185">Reference proteome</keyword>
<dbReference type="EnsemblFungi" id="PTTG_02203-t43_1">
    <property type="protein sequence ID" value="PTTG_02203-t43_1-p1"/>
    <property type="gene ID" value="PTTG_02203"/>
</dbReference>
<protein>
    <submittedName>
        <fullName evidence="2 3">Uncharacterized protein</fullName>
    </submittedName>
</protein>
<feature type="compositionally biased region" description="Basic and acidic residues" evidence="1">
    <location>
        <begin position="229"/>
        <end position="243"/>
    </location>
</feature>
<evidence type="ECO:0000256" key="1">
    <source>
        <dbReference type="SAM" id="MobiDB-lite"/>
    </source>
</evidence>
<dbReference type="VEuPathDB" id="FungiDB:PTTG_02203"/>
<gene>
    <name evidence="2" type="ORF">PTTG_02203</name>
</gene>
<evidence type="ECO:0000313" key="2">
    <source>
        <dbReference type="EMBL" id="OAV94428.1"/>
    </source>
</evidence>
<accession>A0A180GPR2</accession>
<feature type="region of interest" description="Disordered" evidence="1">
    <location>
        <begin position="201"/>
        <end position="275"/>
    </location>
</feature>
<feature type="region of interest" description="Disordered" evidence="1">
    <location>
        <begin position="26"/>
        <end position="80"/>
    </location>
</feature>
<reference evidence="3 4" key="3">
    <citation type="journal article" date="2017" name="G3 (Bethesda)">
        <title>Comparative analysis highlights variable genome content of wheat rusts and divergence of the mating loci.</title>
        <authorList>
            <person name="Cuomo C.A."/>
            <person name="Bakkeren G."/>
            <person name="Khalil H.B."/>
            <person name="Panwar V."/>
            <person name="Joly D."/>
            <person name="Linning R."/>
            <person name="Sakthikumar S."/>
            <person name="Song X."/>
            <person name="Adiconis X."/>
            <person name="Fan L."/>
            <person name="Goldberg J.M."/>
            <person name="Levin J.Z."/>
            <person name="Young S."/>
            <person name="Zeng Q."/>
            <person name="Anikster Y."/>
            <person name="Bruce M."/>
            <person name="Wang M."/>
            <person name="Yin C."/>
            <person name="McCallum B."/>
            <person name="Szabo L.J."/>
            <person name="Hulbert S."/>
            <person name="Chen X."/>
            <person name="Fellers J.P."/>
        </authorList>
    </citation>
    <scope>NUCLEOTIDE SEQUENCE</scope>
    <source>
        <strain evidence="4">Isolate 1-1 / race 1 (BBBD)</strain>
        <strain evidence="3">isolate 1-1 / race 1 (BBBD)</strain>
    </source>
</reference>
<feature type="compositionally biased region" description="Acidic residues" evidence="1">
    <location>
        <begin position="251"/>
        <end position="264"/>
    </location>
</feature>
<feature type="compositionally biased region" description="Polar residues" evidence="1">
    <location>
        <begin position="26"/>
        <end position="47"/>
    </location>
</feature>
<organism evidence="2">
    <name type="scientific">Puccinia triticina (isolate 1-1 / race 1 (BBBD))</name>
    <name type="common">Brown leaf rust fungus</name>
    <dbReference type="NCBI Taxonomy" id="630390"/>
    <lineage>
        <taxon>Eukaryota</taxon>
        <taxon>Fungi</taxon>
        <taxon>Dikarya</taxon>
        <taxon>Basidiomycota</taxon>
        <taxon>Pucciniomycotina</taxon>
        <taxon>Pucciniomycetes</taxon>
        <taxon>Pucciniales</taxon>
        <taxon>Pucciniaceae</taxon>
        <taxon>Puccinia</taxon>
    </lineage>
</organism>